<dbReference type="Proteomes" id="UP000198211">
    <property type="component" value="Unassembled WGS sequence"/>
</dbReference>
<evidence type="ECO:0008006" key="3">
    <source>
        <dbReference type="Google" id="ProtNLM"/>
    </source>
</evidence>
<name>A0A225V2T8_9STRA</name>
<comment type="caution">
    <text evidence="1">The sequence shown here is derived from an EMBL/GenBank/DDBJ whole genome shotgun (WGS) entry which is preliminary data.</text>
</comment>
<organism evidence="1 2">
    <name type="scientific">Phytophthora megakarya</name>
    <dbReference type="NCBI Taxonomy" id="4795"/>
    <lineage>
        <taxon>Eukaryota</taxon>
        <taxon>Sar</taxon>
        <taxon>Stramenopiles</taxon>
        <taxon>Oomycota</taxon>
        <taxon>Peronosporomycetes</taxon>
        <taxon>Peronosporales</taxon>
        <taxon>Peronosporaceae</taxon>
        <taxon>Phytophthora</taxon>
    </lineage>
</organism>
<dbReference type="EMBL" id="NBNE01008311">
    <property type="protein sequence ID" value="OWY99621.1"/>
    <property type="molecule type" value="Genomic_DNA"/>
</dbReference>
<protein>
    <recommendedName>
        <fullName evidence="3">DDE Tnp4 domain-containing protein</fullName>
    </recommendedName>
</protein>
<sequence length="119" mass="13402">MEQPAGLFIIEDNAYPLSNSLLVPFNKLEIKSKAHSDYNFPKFSIVLVVDFVNVKKVIKTCMKLHKLCIYERTKNQNAARPLLLLITAYPKAGTNLVTTSPRLTSYVLMRLDVSSVTLS</sequence>
<proteinExistence type="predicted"/>
<evidence type="ECO:0000313" key="1">
    <source>
        <dbReference type="EMBL" id="OWY99621.1"/>
    </source>
</evidence>
<keyword evidence="2" id="KW-1185">Reference proteome</keyword>
<dbReference type="AlphaFoldDB" id="A0A225V2T8"/>
<evidence type="ECO:0000313" key="2">
    <source>
        <dbReference type="Proteomes" id="UP000198211"/>
    </source>
</evidence>
<gene>
    <name evidence="1" type="ORF">PHMEG_00029349</name>
</gene>
<accession>A0A225V2T8</accession>
<reference evidence="2" key="1">
    <citation type="submission" date="2017-03" db="EMBL/GenBank/DDBJ databases">
        <title>Phytopthora megakarya and P. palmivora, two closely related causual agents of cacao black pod achieved similar genome size and gene model numbers by different mechanisms.</title>
        <authorList>
            <person name="Ali S."/>
            <person name="Shao J."/>
            <person name="Larry D.J."/>
            <person name="Kronmiller B."/>
            <person name="Shen D."/>
            <person name="Strem M.D."/>
            <person name="Melnick R.L."/>
            <person name="Guiltinan M.J."/>
            <person name="Tyler B.M."/>
            <person name="Meinhardt L.W."/>
            <person name="Bailey B.A."/>
        </authorList>
    </citation>
    <scope>NUCLEOTIDE SEQUENCE [LARGE SCALE GENOMIC DNA]</scope>
    <source>
        <strain evidence="2">zdho120</strain>
    </source>
</reference>